<comment type="caution">
    <text evidence="3">The sequence shown here is derived from an EMBL/GenBank/DDBJ whole genome shotgun (WGS) entry which is preliminary data.</text>
</comment>
<keyword evidence="1" id="KW-0479">Metal-binding</keyword>
<accession>A0AAD8M3Z5</accession>
<dbReference type="InterPro" id="IPR007527">
    <property type="entry name" value="Znf_SWIM"/>
</dbReference>
<name>A0AAD8M3Z5_9APIA</name>
<dbReference type="AlphaFoldDB" id="A0AAD8M3Z5"/>
<gene>
    <name evidence="3" type="ORF">POM88_045599</name>
</gene>
<dbReference type="InterPro" id="IPR004330">
    <property type="entry name" value="FAR1_DNA_bnd_dom"/>
</dbReference>
<dbReference type="GO" id="GO:0008270">
    <property type="term" value="F:zinc ion binding"/>
    <property type="evidence" value="ECO:0007669"/>
    <property type="project" value="UniProtKB-KW"/>
</dbReference>
<reference evidence="3" key="2">
    <citation type="submission" date="2023-05" db="EMBL/GenBank/DDBJ databases">
        <authorList>
            <person name="Schelkunov M.I."/>
        </authorList>
    </citation>
    <scope>NUCLEOTIDE SEQUENCE</scope>
    <source>
        <strain evidence="3">Hsosn_3</strain>
        <tissue evidence="3">Leaf</tissue>
    </source>
</reference>
<dbReference type="PROSITE" id="PS50966">
    <property type="entry name" value="ZF_SWIM"/>
    <property type="match status" value="1"/>
</dbReference>
<evidence type="ECO:0000313" key="3">
    <source>
        <dbReference type="EMBL" id="KAK1361125.1"/>
    </source>
</evidence>
<protein>
    <recommendedName>
        <fullName evidence="2">SWIM-type domain-containing protein</fullName>
    </recommendedName>
</protein>
<dbReference type="Proteomes" id="UP001237642">
    <property type="component" value="Unassembled WGS sequence"/>
</dbReference>
<evidence type="ECO:0000259" key="2">
    <source>
        <dbReference type="PROSITE" id="PS50966"/>
    </source>
</evidence>
<dbReference type="Pfam" id="PF04434">
    <property type="entry name" value="SWIM"/>
    <property type="match status" value="1"/>
</dbReference>
<reference evidence="3" key="1">
    <citation type="submission" date="2023-02" db="EMBL/GenBank/DDBJ databases">
        <title>Genome of toxic invasive species Heracleum sosnowskyi carries increased number of genes despite the absence of recent whole-genome duplications.</title>
        <authorList>
            <person name="Schelkunov M."/>
            <person name="Shtratnikova V."/>
            <person name="Makarenko M."/>
            <person name="Klepikova A."/>
            <person name="Omelchenko D."/>
            <person name="Novikova G."/>
            <person name="Obukhova E."/>
            <person name="Bogdanov V."/>
            <person name="Penin A."/>
            <person name="Logacheva M."/>
        </authorList>
    </citation>
    <scope>NUCLEOTIDE SEQUENCE</scope>
    <source>
        <strain evidence="3">Hsosn_3</strain>
        <tissue evidence="3">Leaf</tissue>
    </source>
</reference>
<keyword evidence="4" id="KW-1185">Reference proteome</keyword>
<dbReference type="Pfam" id="PF03101">
    <property type="entry name" value="FAR1"/>
    <property type="match status" value="1"/>
</dbReference>
<feature type="domain" description="SWIM-type" evidence="2">
    <location>
        <begin position="448"/>
        <end position="486"/>
    </location>
</feature>
<dbReference type="PANTHER" id="PTHR47718">
    <property type="entry name" value="OS01G0519700 PROTEIN"/>
    <property type="match status" value="1"/>
</dbReference>
<dbReference type="EMBL" id="JAUIZM010000010">
    <property type="protein sequence ID" value="KAK1361125.1"/>
    <property type="molecule type" value="Genomic_DNA"/>
</dbReference>
<keyword evidence="1" id="KW-0862">Zinc</keyword>
<keyword evidence="1" id="KW-0863">Zinc-finger</keyword>
<evidence type="ECO:0000256" key="1">
    <source>
        <dbReference type="PROSITE-ProRule" id="PRU00325"/>
    </source>
</evidence>
<organism evidence="3 4">
    <name type="scientific">Heracleum sosnowskyi</name>
    <dbReference type="NCBI Taxonomy" id="360622"/>
    <lineage>
        <taxon>Eukaryota</taxon>
        <taxon>Viridiplantae</taxon>
        <taxon>Streptophyta</taxon>
        <taxon>Embryophyta</taxon>
        <taxon>Tracheophyta</taxon>
        <taxon>Spermatophyta</taxon>
        <taxon>Magnoliopsida</taxon>
        <taxon>eudicotyledons</taxon>
        <taxon>Gunneridae</taxon>
        <taxon>Pentapetalae</taxon>
        <taxon>asterids</taxon>
        <taxon>campanulids</taxon>
        <taxon>Apiales</taxon>
        <taxon>Apiaceae</taxon>
        <taxon>Apioideae</taxon>
        <taxon>apioid superclade</taxon>
        <taxon>Tordylieae</taxon>
        <taxon>Tordyliinae</taxon>
        <taxon>Heracleum</taxon>
    </lineage>
</organism>
<evidence type="ECO:0000313" key="4">
    <source>
        <dbReference type="Proteomes" id="UP001237642"/>
    </source>
</evidence>
<sequence length="625" mass="73511">MEDSSTIPTPTETRSSEDIEENLTIEEIDRDCNIQLENDNIDTRMVPYEGLEFSSHEDAYNFYNQFSLIKGFSIRKSDSYKSTKSGEIIRRKYCCNKEGYKYLKDKREEGKYIRRRRDEREGCKVELVIHVTESGMWKVNFFSDNHNHEMILSPNKKIILRSHDRAHSHSSCKNLMDQYHSVGVGPAKMSQLINVTSGTSFNVITSQQCNDYLKSKRKNNIGKECMTVIHKFMEQQANDPEFYYAIEISDDQVCRSVFWADSRARKSYLQFSEAKTVEEYEKHLCTLVEKYKHSYEEPLTDKQKNEVKSWKWLESMHGQRHHWVKAYLHGTFFAGMKASSRSESMNAYFDGYVNSMTPLLEFVGQYDKAVLDRREKEEKEDLITIRTHLDITNLLPLEAHAAKVYTRNVFEGFTKEFKQIILCRHKKLHKEGDVTMYKVYFEFNKCVYSHNVEVQPSNMGFKCSCSRFEFRGIMCKHILYIMKQKFSLHSIPEKYIVPRWTFSARHSSMAEHEEVSDLQSQTNEKKMSPFEAWNLRATMDKLYDKVICHRELYDPNYTIVTELWKTVFNFEDARRDQLNKDAETSKNVGLMNEVSQITLPPQIIIRDTKGRPRVCNRIPTGMQAS</sequence>
<proteinExistence type="predicted"/>